<feature type="domain" description="Reverse transcriptase" evidence="7">
    <location>
        <begin position="515"/>
        <end position="595"/>
    </location>
</feature>
<evidence type="ECO:0000256" key="1">
    <source>
        <dbReference type="ARBA" id="ARBA00004175"/>
    </source>
</evidence>
<dbReference type="Pfam" id="PF12796">
    <property type="entry name" value="Ank_2"/>
    <property type="match status" value="1"/>
</dbReference>
<keyword evidence="5" id="KW-0472">Membrane</keyword>
<keyword evidence="9" id="KW-1185">Reference proteome</keyword>
<evidence type="ECO:0000256" key="5">
    <source>
        <dbReference type="ARBA" id="ARBA00023298"/>
    </source>
</evidence>
<feature type="repeat" description="ANK" evidence="6">
    <location>
        <begin position="40"/>
        <end position="72"/>
    </location>
</feature>
<dbReference type="Proteomes" id="UP001235939">
    <property type="component" value="Chromosome 21"/>
</dbReference>
<sequence>MNLYSRYKTSKFSIDAVSGNPKILEYFIKSGFDVNSRDIDGDTPLMQAVRTNNLTNAKILIIAGANINARDNRGLTPLLYAIKYTDSSIVKFLIESGAEVDVRDNSGVKLTTRAALLSCKSRGMLKVNFKILLRHASDIDLVQFMEHWEVSTNIQRYEEAIKSIVKYFLLFNPEAIKPNFTQNLSMWWDNCRMQVLRMNQHKLGKSFITMRNYLLGKDLNRRTSYMSNNTTGIRQELESGRSWYKENADLYGDMFIEYSSEDLKRAKLLHKWNVISQERMFKKTTVTARLLIAEHLSHSNLEWFVFKKVQTNRQTNRQTDNQQKKIKSAKDAIIPELSIKLINAFVEAEDGEYIIEENHKMFQTNGLRLARSLINVVNKETYIWITNPYPRPLKILKNQTLCFGSQPAEVNLMEESEQKEHEEPQFQINENLAYKEKEQLKQVLERYEDLFSSGLGRSNLAKHRIDTEGAKPIKHKPYRVSAKEREIIKEQIDEMLRDGIIRPSSSPWSFPVILVKKRDGKYRFCVDYRKLNDVTVKDVYPIPRIDQVLETLQGSKYFSAIDLKSGYWQVEVEEKDKEKTAFTTAHGLYEFNVMPLVYAMPLLHLRGTWKICLVILDGKFAYVI</sequence>
<name>A0ABY6LQ51_9ARAC</name>
<dbReference type="InterPro" id="IPR043128">
    <property type="entry name" value="Rev_trsase/Diguanyl_cyclase"/>
</dbReference>
<dbReference type="Gene3D" id="1.25.40.20">
    <property type="entry name" value="Ankyrin repeat-containing domain"/>
    <property type="match status" value="1"/>
</dbReference>
<feature type="repeat" description="ANK" evidence="6">
    <location>
        <begin position="73"/>
        <end position="105"/>
    </location>
</feature>
<evidence type="ECO:0000256" key="3">
    <source>
        <dbReference type="ARBA" id="ARBA00022537"/>
    </source>
</evidence>
<keyword evidence="5" id="KW-1053">Target membrane</keyword>
<proteinExistence type="predicted"/>
<evidence type="ECO:0000313" key="8">
    <source>
        <dbReference type="EMBL" id="UYV81988.1"/>
    </source>
</evidence>
<dbReference type="Pfam" id="PF00078">
    <property type="entry name" value="RVT_1"/>
    <property type="match status" value="1"/>
</dbReference>
<dbReference type="PROSITE" id="PS50088">
    <property type="entry name" value="ANK_REPEAT"/>
    <property type="match status" value="2"/>
</dbReference>
<dbReference type="Gene3D" id="3.30.70.270">
    <property type="match status" value="1"/>
</dbReference>
<keyword evidence="2" id="KW-0268">Exocytosis</keyword>
<gene>
    <name evidence="8" type="ORF">LAZ67_21000316</name>
</gene>
<keyword evidence="4" id="KW-0800">Toxin</keyword>
<evidence type="ECO:0000256" key="2">
    <source>
        <dbReference type="ARBA" id="ARBA00022483"/>
    </source>
</evidence>
<dbReference type="InterPro" id="IPR002110">
    <property type="entry name" value="Ankyrin_rpt"/>
</dbReference>
<dbReference type="SMART" id="SM00248">
    <property type="entry name" value="ANK"/>
    <property type="match status" value="2"/>
</dbReference>
<accession>A0ABY6LQ51</accession>
<dbReference type="CDD" id="cd01647">
    <property type="entry name" value="RT_LTR"/>
    <property type="match status" value="1"/>
</dbReference>
<keyword evidence="4" id="KW-0638">Presynaptic neurotoxin</keyword>
<organism evidence="8 9">
    <name type="scientific">Cordylochernes scorpioides</name>
    <dbReference type="NCBI Taxonomy" id="51811"/>
    <lineage>
        <taxon>Eukaryota</taxon>
        <taxon>Metazoa</taxon>
        <taxon>Ecdysozoa</taxon>
        <taxon>Arthropoda</taxon>
        <taxon>Chelicerata</taxon>
        <taxon>Arachnida</taxon>
        <taxon>Pseudoscorpiones</taxon>
        <taxon>Cheliferoidea</taxon>
        <taxon>Chernetidae</taxon>
        <taxon>Cordylochernes</taxon>
    </lineage>
</organism>
<dbReference type="InterPro" id="IPR036770">
    <property type="entry name" value="Ankyrin_rpt-contain_sf"/>
</dbReference>
<protein>
    <recommendedName>
        <fullName evidence="7">Reverse transcriptase domain-containing protein</fullName>
    </recommendedName>
</protein>
<keyword evidence="3" id="KW-1052">Target cell membrane</keyword>
<dbReference type="EMBL" id="CP092883">
    <property type="protein sequence ID" value="UYV81988.1"/>
    <property type="molecule type" value="Genomic_DNA"/>
</dbReference>
<reference evidence="8 9" key="1">
    <citation type="submission" date="2022-01" db="EMBL/GenBank/DDBJ databases">
        <title>A chromosomal length assembly of Cordylochernes scorpioides.</title>
        <authorList>
            <person name="Zeh D."/>
            <person name="Zeh J."/>
        </authorList>
    </citation>
    <scope>NUCLEOTIDE SEQUENCE [LARGE SCALE GENOMIC DNA]</scope>
    <source>
        <strain evidence="8">IN4F17</strain>
        <tissue evidence="8">Whole Body</tissue>
    </source>
</reference>
<evidence type="ECO:0000256" key="6">
    <source>
        <dbReference type="PROSITE-ProRule" id="PRU00023"/>
    </source>
</evidence>
<dbReference type="Gene3D" id="3.10.10.10">
    <property type="entry name" value="HIV Type 1 Reverse Transcriptase, subunit A, domain 1"/>
    <property type="match status" value="1"/>
</dbReference>
<dbReference type="SUPFAM" id="SSF56672">
    <property type="entry name" value="DNA/RNA polymerases"/>
    <property type="match status" value="1"/>
</dbReference>
<evidence type="ECO:0000259" key="7">
    <source>
        <dbReference type="Pfam" id="PF00078"/>
    </source>
</evidence>
<evidence type="ECO:0000256" key="4">
    <source>
        <dbReference type="ARBA" id="ARBA00023028"/>
    </source>
</evidence>
<dbReference type="InterPro" id="IPR000477">
    <property type="entry name" value="RT_dom"/>
</dbReference>
<keyword evidence="6" id="KW-0040">ANK repeat</keyword>
<dbReference type="SUPFAM" id="SSF48403">
    <property type="entry name" value="Ankyrin repeat"/>
    <property type="match status" value="1"/>
</dbReference>
<dbReference type="PANTHER" id="PTHR24559">
    <property type="entry name" value="TRANSPOSON TY3-I GAG-POL POLYPROTEIN"/>
    <property type="match status" value="1"/>
</dbReference>
<dbReference type="PANTHER" id="PTHR24559:SF444">
    <property type="entry name" value="REVERSE TRANSCRIPTASE DOMAIN-CONTAINING PROTEIN"/>
    <property type="match status" value="1"/>
</dbReference>
<dbReference type="InterPro" id="IPR053134">
    <property type="entry name" value="RNA-dir_DNA_polymerase"/>
</dbReference>
<keyword evidence="4" id="KW-0528">Neurotoxin</keyword>
<dbReference type="PROSITE" id="PS50297">
    <property type="entry name" value="ANK_REP_REGION"/>
    <property type="match status" value="2"/>
</dbReference>
<evidence type="ECO:0000313" key="9">
    <source>
        <dbReference type="Proteomes" id="UP001235939"/>
    </source>
</evidence>
<dbReference type="InterPro" id="IPR043502">
    <property type="entry name" value="DNA/RNA_pol_sf"/>
</dbReference>
<comment type="subcellular location">
    <subcellularLocation>
        <location evidence="1">Target cell membrane</location>
    </subcellularLocation>
</comment>